<sequence length="155" mass="17456">MKHQNKPWHSVGLACALLTGCSTAGYAQYADTIPAYPLDPSTTVEYAPPPPYNPYAETRPARPVVAPPYDYNPYAETVQIAPPADRSSQLVNCGSKDHRYVRCEVQLSHKDSVHLVQQQSRSPCVQGRDWGQDQGAIWVSNGCRATFRIERYYWR</sequence>
<dbReference type="Pfam" id="PF11218">
    <property type="entry name" value="DUF3011"/>
    <property type="match status" value="1"/>
</dbReference>
<dbReference type="EMBL" id="LDJK01000013">
    <property type="protein sequence ID" value="KRG75721.1"/>
    <property type="molecule type" value="Genomic_DNA"/>
</dbReference>
<dbReference type="Proteomes" id="UP000051386">
    <property type="component" value="Unassembled WGS sequence"/>
</dbReference>
<dbReference type="AlphaFoldDB" id="A0A0R0D127"/>
<evidence type="ECO:0000256" key="1">
    <source>
        <dbReference type="SAM" id="SignalP"/>
    </source>
</evidence>
<dbReference type="PROSITE" id="PS51257">
    <property type="entry name" value="PROKAR_LIPOPROTEIN"/>
    <property type="match status" value="1"/>
</dbReference>
<evidence type="ECO:0008006" key="4">
    <source>
        <dbReference type="Google" id="ProtNLM"/>
    </source>
</evidence>
<comment type="caution">
    <text evidence="2">The sequence shown here is derived from an EMBL/GenBank/DDBJ whole genome shotgun (WGS) entry which is preliminary data.</text>
</comment>
<feature type="signal peptide" evidence="1">
    <location>
        <begin position="1"/>
        <end position="27"/>
    </location>
</feature>
<evidence type="ECO:0000313" key="2">
    <source>
        <dbReference type="EMBL" id="KRG75721.1"/>
    </source>
</evidence>
<reference evidence="2 3" key="1">
    <citation type="submission" date="2015-05" db="EMBL/GenBank/DDBJ databases">
        <title>Genome sequencing and analysis of members of genus Stenotrophomonas.</title>
        <authorList>
            <person name="Patil P.P."/>
            <person name="Midha S."/>
            <person name="Patil P.B."/>
        </authorList>
    </citation>
    <scope>NUCLEOTIDE SEQUENCE [LARGE SCALE GENOMIC DNA]</scope>
    <source>
        <strain evidence="2 3">DSM 21508</strain>
    </source>
</reference>
<dbReference type="PATRIC" id="fig|517011.3.peg.466"/>
<protein>
    <recommendedName>
        <fullName evidence="4">DUF3011 domain-containing protein</fullName>
    </recommendedName>
</protein>
<dbReference type="InterPro" id="IPR021381">
    <property type="entry name" value="DUF3011"/>
</dbReference>
<keyword evidence="3" id="KW-1185">Reference proteome</keyword>
<dbReference type="RefSeq" id="WP_057507590.1">
    <property type="nucleotide sequence ID" value="NZ_LDJK01000013.1"/>
</dbReference>
<name>A0A0R0D127_9GAMM</name>
<evidence type="ECO:0000313" key="3">
    <source>
        <dbReference type="Proteomes" id="UP000051386"/>
    </source>
</evidence>
<keyword evidence="1" id="KW-0732">Signal</keyword>
<feature type="chain" id="PRO_5006394969" description="DUF3011 domain-containing protein" evidence="1">
    <location>
        <begin position="28"/>
        <end position="155"/>
    </location>
</feature>
<accession>A0A0R0D127</accession>
<gene>
    <name evidence="2" type="ORF">ABB28_05095</name>
</gene>
<proteinExistence type="predicted"/>
<organism evidence="2 3">
    <name type="scientific">Stenotrophomonas chelatiphaga</name>
    <dbReference type="NCBI Taxonomy" id="517011"/>
    <lineage>
        <taxon>Bacteria</taxon>
        <taxon>Pseudomonadati</taxon>
        <taxon>Pseudomonadota</taxon>
        <taxon>Gammaproteobacteria</taxon>
        <taxon>Lysobacterales</taxon>
        <taxon>Lysobacteraceae</taxon>
        <taxon>Stenotrophomonas</taxon>
    </lineage>
</organism>